<keyword evidence="1" id="KW-0472">Membrane</keyword>
<evidence type="ECO:0000256" key="1">
    <source>
        <dbReference type="SAM" id="Phobius"/>
    </source>
</evidence>
<dbReference type="RefSeq" id="WP_170123081.1">
    <property type="nucleotide sequence ID" value="NZ_QICS01000019.1"/>
</dbReference>
<keyword evidence="1" id="KW-1133">Transmembrane helix</keyword>
<feature type="transmembrane region" description="Helical" evidence="1">
    <location>
        <begin position="92"/>
        <end position="112"/>
    </location>
</feature>
<dbReference type="AlphaFoldDB" id="A0A318EGM7"/>
<comment type="caution">
    <text evidence="2">The sequence shown here is derived from an EMBL/GenBank/DDBJ whole genome shotgun (WGS) entry which is preliminary data.</text>
</comment>
<dbReference type="Pfam" id="PF10097">
    <property type="entry name" value="DUF2335"/>
    <property type="match status" value="1"/>
</dbReference>
<name>A0A318EGM7_9FIRM</name>
<evidence type="ECO:0000313" key="3">
    <source>
        <dbReference type="Proteomes" id="UP000247523"/>
    </source>
</evidence>
<keyword evidence="1" id="KW-0812">Transmembrane</keyword>
<dbReference type="EMBL" id="QICS01000019">
    <property type="protein sequence ID" value="PXV85105.1"/>
    <property type="molecule type" value="Genomic_DNA"/>
</dbReference>
<evidence type="ECO:0000313" key="2">
    <source>
        <dbReference type="EMBL" id="PXV85105.1"/>
    </source>
</evidence>
<dbReference type="Proteomes" id="UP000247523">
    <property type="component" value="Unassembled WGS sequence"/>
</dbReference>
<protein>
    <submittedName>
        <fullName evidence="2">Putative membrane protein</fullName>
    </submittedName>
</protein>
<proteinExistence type="predicted"/>
<gene>
    <name evidence="2" type="ORF">C8E03_11929</name>
</gene>
<organism evidence="2 3">
    <name type="scientific">Lachnotalea glycerini</name>
    <dbReference type="NCBI Taxonomy" id="1763509"/>
    <lineage>
        <taxon>Bacteria</taxon>
        <taxon>Bacillati</taxon>
        <taxon>Bacillota</taxon>
        <taxon>Clostridia</taxon>
        <taxon>Lachnospirales</taxon>
        <taxon>Lachnospiraceae</taxon>
        <taxon>Lachnotalea</taxon>
    </lineage>
</organism>
<feature type="transmembrane region" description="Helical" evidence="1">
    <location>
        <begin position="118"/>
        <end position="138"/>
    </location>
</feature>
<sequence>MNSEIVNTTESTEDDEGLYPYEEELSNSEMAVSYEHSSMHIGPIPSPEVLAEYNKIDPTFANRILVMAEQQSLHRQEIEKRIVKSGVNDSKLGIIFGFIIGLAALIVSLVLGLNGRTIASSLLGVSGLVGLVSVFIYGTRSNGNEDKS</sequence>
<accession>A0A318EGM7</accession>
<reference evidence="2 3" key="1">
    <citation type="submission" date="2018-05" db="EMBL/GenBank/DDBJ databases">
        <title>Genomic Encyclopedia of Type Strains, Phase IV (KMG-IV): sequencing the most valuable type-strain genomes for metagenomic binning, comparative biology and taxonomic classification.</title>
        <authorList>
            <person name="Goeker M."/>
        </authorList>
    </citation>
    <scope>NUCLEOTIDE SEQUENCE [LARGE SCALE GENOMIC DNA]</scope>
    <source>
        <strain evidence="2 3">DSM 28816</strain>
    </source>
</reference>
<dbReference type="InterPro" id="IPR019284">
    <property type="entry name" value="RP532"/>
</dbReference>